<comment type="cofactor">
    <cofactor evidence="1">
        <name>[2Fe-2S] cluster</name>
        <dbReference type="ChEBI" id="CHEBI:190135"/>
    </cofactor>
</comment>
<dbReference type="Gene3D" id="3.10.20.30">
    <property type="match status" value="1"/>
</dbReference>
<keyword evidence="4" id="KW-0560">Oxidoreductase</keyword>
<dbReference type="GO" id="GO:0047099">
    <property type="term" value="F:CDP-4-dehydro-6-deoxyglucose reductase activity"/>
    <property type="evidence" value="ECO:0007669"/>
    <property type="project" value="UniProtKB-EC"/>
</dbReference>
<dbReference type="InterPro" id="IPR008333">
    <property type="entry name" value="Cbr1-like_FAD-bd_dom"/>
</dbReference>
<protein>
    <submittedName>
        <fullName evidence="4">CDP-4-dehydro-6-deoxyglucose reductase</fullName>
        <ecNumber evidence="4">1.17.1.1</ecNumber>
    </submittedName>
</protein>
<gene>
    <name evidence="4" type="ORF">GGQ98_001101</name>
</gene>
<name>A0A7W7F699_9SPHN</name>
<feature type="domain" description="FAD-binding FR-type" evidence="3">
    <location>
        <begin position="97"/>
        <end position="196"/>
    </location>
</feature>
<dbReference type="PROSITE" id="PS51085">
    <property type="entry name" value="2FE2S_FER_2"/>
    <property type="match status" value="1"/>
</dbReference>
<dbReference type="GO" id="GO:0051537">
    <property type="term" value="F:2 iron, 2 sulfur cluster binding"/>
    <property type="evidence" value="ECO:0007669"/>
    <property type="project" value="InterPro"/>
</dbReference>
<feature type="domain" description="2Fe-2S ferredoxin-type" evidence="2">
    <location>
        <begin position="2"/>
        <end position="90"/>
    </location>
</feature>
<organism evidence="4 5">
    <name type="scientific">Sphingosinicella soli</name>
    <dbReference type="NCBI Taxonomy" id="333708"/>
    <lineage>
        <taxon>Bacteria</taxon>
        <taxon>Pseudomonadati</taxon>
        <taxon>Pseudomonadota</taxon>
        <taxon>Alphaproteobacteria</taxon>
        <taxon>Sphingomonadales</taxon>
        <taxon>Sphingosinicellaceae</taxon>
        <taxon>Sphingosinicella</taxon>
    </lineage>
</organism>
<dbReference type="InterPro" id="IPR036010">
    <property type="entry name" value="2Fe-2S_ferredoxin-like_sf"/>
</dbReference>
<dbReference type="InterPro" id="IPR017938">
    <property type="entry name" value="Riboflavin_synthase-like_b-brl"/>
</dbReference>
<evidence type="ECO:0000256" key="1">
    <source>
        <dbReference type="ARBA" id="ARBA00034078"/>
    </source>
</evidence>
<evidence type="ECO:0000259" key="3">
    <source>
        <dbReference type="PROSITE" id="PS51384"/>
    </source>
</evidence>
<dbReference type="Proteomes" id="UP000566324">
    <property type="component" value="Unassembled WGS sequence"/>
</dbReference>
<dbReference type="Pfam" id="PF00175">
    <property type="entry name" value="NAD_binding_1"/>
    <property type="match status" value="1"/>
</dbReference>
<dbReference type="SUPFAM" id="SSF54292">
    <property type="entry name" value="2Fe-2S ferredoxin-like"/>
    <property type="match status" value="1"/>
</dbReference>
<dbReference type="InterPro" id="IPR017927">
    <property type="entry name" value="FAD-bd_FR_type"/>
</dbReference>
<dbReference type="EC" id="1.17.1.1" evidence="4"/>
<dbReference type="Pfam" id="PF00970">
    <property type="entry name" value="FAD_binding_6"/>
    <property type="match status" value="1"/>
</dbReference>
<dbReference type="PROSITE" id="PS51384">
    <property type="entry name" value="FAD_FR"/>
    <property type="match status" value="1"/>
</dbReference>
<dbReference type="PANTHER" id="PTHR47354">
    <property type="entry name" value="NADH OXIDOREDUCTASE HCR"/>
    <property type="match status" value="1"/>
</dbReference>
<dbReference type="InterPro" id="IPR006058">
    <property type="entry name" value="2Fe2S_fd_BS"/>
</dbReference>
<dbReference type="Pfam" id="PF00111">
    <property type="entry name" value="Fer2"/>
    <property type="match status" value="1"/>
</dbReference>
<evidence type="ECO:0000259" key="2">
    <source>
        <dbReference type="PROSITE" id="PS51085"/>
    </source>
</evidence>
<dbReference type="SUPFAM" id="SSF52343">
    <property type="entry name" value="Ferredoxin reductase-like, C-terminal NADP-linked domain"/>
    <property type="match status" value="1"/>
</dbReference>
<dbReference type="InterPro" id="IPR039261">
    <property type="entry name" value="FNR_nucleotide-bd"/>
</dbReference>
<sequence length="327" mass="35947">MPTIRLANATIFAAGSGRSILDAAAEAGLLLEHSCRTGRCGACKAQVLEGRTRALYPEIALTEAERAQGYVLTCAREAEDDVALNVSDLGFPADIVARTLPCRIASIKRLAPAVVGVRLRLPPNARLKYLPGQYLDLTRAGVRRSYSIANAPRDDGMLEFHIRHVTDGQMSRYWFDEAQGNDLLHLHGPQGTFFLRDIADRHLVFLATGTGLAPIKAMVEQLATMKPEERPNSVTLFWGGRYLPDLYWMAIAEYDIRFVPVLSRPDVGWTGMVGHVQDRFLDIRPDLAETVVYACGSPLMIDDARARLEAEGLAPGCFFADAFVSSD</sequence>
<dbReference type="PRINTS" id="PR00410">
    <property type="entry name" value="PHEHYDRXLASE"/>
</dbReference>
<dbReference type="CDD" id="cd06189">
    <property type="entry name" value="flavin_oxioreductase"/>
    <property type="match status" value="1"/>
</dbReference>
<dbReference type="SUPFAM" id="SSF63380">
    <property type="entry name" value="Riboflavin synthase domain-like"/>
    <property type="match status" value="1"/>
</dbReference>
<dbReference type="EMBL" id="JACHNZ010000010">
    <property type="protein sequence ID" value="MBB4631489.1"/>
    <property type="molecule type" value="Genomic_DNA"/>
</dbReference>
<accession>A0A7W7F699</accession>
<reference evidence="4 5" key="1">
    <citation type="submission" date="2020-08" db="EMBL/GenBank/DDBJ databases">
        <title>Genomic Encyclopedia of Type Strains, Phase IV (KMG-IV): sequencing the most valuable type-strain genomes for metagenomic binning, comparative biology and taxonomic classification.</title>
        <authorList>
            <person name="Goeker M."/>
        </authorList>
    </citation>
    <scope>NUCLEOTIDE SEQUENCE [LARGE SCALE GENOMIC DNA]</scope>
    <source>
        <strain evidence="4 5">DSM 17328</strain>
    </source>
</reference>
<comment type="caution">
    <text evidence="4">The sequence shown here is derived from an EMBL/GenBank/DDBJ whole genome shotgun (WGS) entry which is preliminary data.</text>
</comment>
<dbReference type="InterPro" id="IPR001433">
    <property type="entry name" value="OxRdtase_FAD/NAD-bd"/>
</dbReference>
<dbReference type="PANTHER" id="PTHR47354:SF5">
    <property type="entry name" value="PROTEIN RFBI"/>
    <property type="match status" value="1"/>
</dbReference>
<evidence type="ECO:0000313" key="4">
    <source>
        <dbReference type="EMBL" id="MBB4631489.1"/>
    </source>
</evidence>
<evidence type="ECO:0000313" key="5">
    <source>
        <dbReference type="Proteomes" id="UP000566324"/>
    </source>
</evidence>
<dbReference type="PROSITE" id="PS00197">
    <property type="entry name" value="2FE2S_FER_1"/>
    <property type="match status" value="1"/>
</dbReference>
<dbReference type="Gene3D" id="2.40.30.10">
    <property type="entry name" value="Translation factors"/>
    <property type="match status" value="1"/>
</dbReference>
<keyword evidence="5" id="KW-1185">Reference proteome</keyword>
<dbReference type="InterPro" id="IPR050415">
    <property type="entry name" value="MRET"/>
</dbReference>
<dbReference type="RefSeq" id="WP_184066306.1">
    <property type="nucleotide sequence ID" value="NZ_JACHNZ010000010.1"/>
</dbReference>
<dbReference type="InterPro" id="IPR001041">
    <property type="entry name" value="2Fe-2S_ferredoxin-type"/>
</dbReference>
<dbReference type="CDD" id="cd00207">
    <property type="entry name" value="fer2"/>
    <property type="match status" value="1"/>
</dbReference>
<proteinExistence type="predicted"/>
<dbReference type="InterPro" id="IPR012675">
    <property type="entry name" value="Beta-grasp_dom_sf"/>
</dbReference>
<dbReference type="AlphaFoldDB" id="A0A7W7F699"/>
<dbReference type="Gene3D" id="3.40.50.80">
    <property type="entry name" value="Nucleotide-binding domain of ferredoxin-NADP reductase (FNR) module"/>
    <property type="match status" value="1"/>
</dbReference>
<dbReference type="InterPro" id="IPR001709">
    <property type="entry name" value="Flavoprot_Pyr_Nucl_cyt_Rdtase"/>
</dbReference>
<dbReference type="PRINTS" id="PR00371">
    <property type="entry name" value="FPNCR"/>
</dbReference>